<accession>A0A6G9Y2P9</accession>
<dbReference type="AlphaFoldDB" id="A0A6G9Y2P9"/>
<evidence type="ECO:0000313" key="1">
    <source>
        <dbReference type="EMBL" id="QIS07424.1"/>
    </source>
</evidence>
<dbReference type="GO" id="GO:0004165">
    <property type="term" value="F:delta(3)-delta(2)-enoyl-CoA isomerase activity"/>
    <property type="evidence" value="ECO:0007669"/>
    <property type="project" value="TreeGrafter"/>
</dbReference>
<dbReference type="CDD" id="cd06558">
    <property type="entry name" value="crotonase-like"/>
    <property type="match status" value="1"/>
</dbReference>
<proteinExistence type="predicted"/>
<dbReference type="SUPFAM" id="SSF52096">
    <property type="entry name" value="ClpP/crotonase"/>
    <property type="match status" value="1"/>
</dbReference>
<dbReference type="GO" id="GO:0006635">
    <property type="term" value="P:fatty acid beta-oxidation"/>
    <property type="evidence" value="ECO:0007669"/>
    <property type="project" value="TreeGrafter"/>
</dbReference>
<dbReference type="InterPro" id="IPR001753">
    <property type="entry name" value="Enoyl-CoA_hydra/iso"/>
</dbReference>
<dbReference type="Proteomes" id="UP000501705">
    <property type="component" value="Chromosome"/>
</dbReference>
<name>A0A6G9Y2P9_NOCBR</name>
<dbReference type="PANTHER" id="PTHR11941:SF75">
    <property type="entry name" value="ENOYL-COA HYDRATASE_ISOMERASE FAMILY PROTEIN"/>
    <property type="match status" value="1"/>
</dbReference>
<organism evidence="1 2">
    <name type="scientific">Nocardia brasiliensis</name>
    <dbReference type="NCBI Taxonomy" id="37326"/>
    <lineage>
        <taxon>Bacteria</taxon>
        <taxon>Bacillati</taxon>
        <taxon>Actinomycetota</taxon>
        <taxon>Actinomycetes</taxon>
        <taxon>Mycobacteriales</taxon>
        <taxon>Nocardiaceae</taxon>
        <taxon>Nocardia</taxon>
    </lineage>
</organism>
<dbReference type="PANTHER" id="PTHR11941">
    <property type="entry name" value="ENOYL-COA HYDRATASE-RELATED"/>
    <property type="match status" value="1"/>
</dbReference>
<protein>
    <submittedName>
        <fullName evidence="1">Enoyl-CoA hydratase/isomerase family protein</fullName>
    </submittedName>
</protein>
<dbReference type="InterPro" id="IPR029045">
    <property type="entry name" value="ClpP/crotonase-like_dom_sf"/>
</dbReference>
<sequence>MPYLRREGPVFIAHLGNRDERDTENRFNPEWIAALDAILDEATGTGGPAALVTTGTGKFYSTGADLDWAATHPDDIDAYLTDLQCLLARILTLPIPTVAALNGHVFGAGAFLAVAHDRRIMRSDRGYFCFPGVTLGADYARASVELIQSRLPAHLAHHVLVSGQRYNGPDALTAGLVDAVADDEAVLPAAIRYAEGLAHTSGPVLGHIKSCLHTGAASALREPVTGYNRHALVGRS</sequence>
<dbReference type="EMBL" id="CP046171">
    <property type="protein sequence ID" value="QIS07424.1"/>
    <property type="molecule type" value="Genomic_DNA"/>
</dbReference>
<dbReference type="Pfam" id="PF00378">
    <property type="entry name" value="ECH_1"/>
    <property type="match status" value="1"/>
</dbReference>
<evidence type="ECO:0000313" key="2">
    <source>
        <dbReference type="Proteomes" id="UP000501705"/>
    </source>
</evidence>
<gene>
    <name evidence="1" type="ORF">F5X71_14745</name>
</gene>
<dbReference type="Gene3D" id="3.90.226.10">
    <property type="entry name" value="2-enoyl-CoA Hydratase, Chain A, domain 1"/>
    <property type="match status" value="1"/>
</dbReference>
<reference evidence="1 2" key="1">
    <citation type="journal article" date="2019" name="ACS Chem. Biol.">
        <title>Identification and Mobilization of a Cryptic Antibiotic Biosynthesis Gene Locus from a Human-Pathogenic Nocardia Isolate.</title>
        <authorList>
            <person name="Herisse M."/>
            <person name="Ishida K."/>
            <person name="Porter J.L."/>
            <person name="Howden B."/>
            <person name="Hertweck C."/>
            <person name="Stinear T.P."/>
            <person name="Pidot S.J."/>
        </authorList>
    </citation>
    <scope>NUCLEOTIDE SEQUENCE [LARGE SCALE GENOMIC DNA]</scope>
    <source>
        <strain evidence="1 2">AUSMDU00024985</strain>
    </source>
</reference>
<keyword evidence="1" id="KW-0413">Isomerase</keyword>